<protein>
    <submittedName>
        <fullName evidence="2">Uncharacterized protein</fullName>
    </submittedName>
</protein>
<evidence type="ECO:0000256" key="1">
    <source>
        <dbReference type="SAM" id="MobiDB-lite"/>
    </source>
</evidence>
<proteinExistence type="predicted"/>
<reference evidence="2" key="1">
    <citation type="submission" date="2016-10" db="EMBL/GenBank/DDBJ databases">
        <title>Sequence of Gallionella enrichment culture.</title>
        <authorList>
            <person name="Poehlein A."/>
            <person name="Muehling M."/>
            <person name="Daniel R."/>
        </authorList>
    </citation>
    <scope>NUCLEOTIDE SEQUENCE</scope>
</reference>
<sequence>MTGQPHCQRSQKHRKYSSRTPQHITELTKLVISSPQHQLETERRVHPKQRLLIQINIITIRTSRIQRPRNSRSDINIATTGQSLLESIFKPNLPSKEPLRLNIGSVISNNPLTLRKTTQRRRNRRQSHITHRTPRVKPGEENKYSTDRPTDLQIPKDPDRVPVPGAR</sequence>
<accession>A0A1J5QLF1</accession>
<dbReference type="EMBL" id="MLJW01001012">
    <property type="protein sequence ID" value="OIQ80788.1"/>
    <property type="molecule type" value="Genomic_DNA"/>
</dbReference>
<evidence type="ECO:0000313" key="2">
    <source>
        <dbReference type="EMBL" id="OIQ80788.1"/>
    </source>
</evidence>
<gene>
    <name evidence="2" type="ORF">GALL_374530</name>
</gene>
<feature type="compositionally biased region" description="Basic and acidic residues" evidence="1">
    <location>
        <begin position="137"/>
        <end position="160"/>
    </location>
</feature>
<comment type="caution">
    <text evidence="2">The sequence shown here is derived from an EMBL/GenBank/DDBJ whole genome shotgun (WGS) entry which is preliminary data.</text>
</comment>
<organism evidence="2">
    <name type="scientific">mine drainage metagenome</name>
    <dbReference type="NCBI Taxonomy" id="410659"/>
    <lineage>
        <taxon>unclassified sequences</taxon>
        <taxon>metagenomes</taxon>
        <taxon>ecological metagenomes</taxon>
    </lineage>
</organism>
<feature type="region of interest" description="Disordered" evidence="1">
    <location>
        <begin position="1"/>
        <end position="21"/>
    </location>
</feature>
<feature type="region of interest" description="Disordered" evidence="1">
    <location>
        <begin position="112"/>
        <end position="167"/>
    </location>
</feature>
<feature type="compositionally biased region" description="Basic residues" evidence="1">
    <location>
        <begin position="117"/>
        <end position="135"/>
    </location>
</feature>
<dbReference type="AlphaFoldDB" id="A0A1J5QLF1"/>
<name>A0A1J5QLF1_9ZZZZ</name>